<evidence type="ECO:0000313" key="3">
    <source>
        <dbReference type="EMBL" id="QNH54203.1"/>
    </source>
</evidence>
<gene>
    <name evidence="3" type="ORF">H1B31_10205</name>
</gene>
<evidence type="ECO:0000256" key="2">
    <source>
        <dbReference type="SAM" id="SignalP"/>
    </source>
</evidence>
<keyword evidence="2" id="KW-0732">Signal</keyword>
<name>A0A7G7VJB0_9FIRM</name>
<feature type="compositionally biased region" description="Pro residues" evidence="1">
    <location>
        <begin position="213"/>
        <end position="223"/>
    </location>
</feature>
<dbReference type="EMBL" id="CP060204">
    <property type="protein sequence ID" value="QNH54203.1"/>
    <property type="molecule type" value="Genomic_DNA"/>
</dbReference>
<protein>
    <submittedName>
        <fullName evidence="3">Tat pathway signal sequence domain protein</fullName>
    </submittedName>
</protein>
<dbReference type="KEGG" id="stim:H1B31_10205"/>
<evidence type="ECO:0000256" key="1">
    <source>
        <dbReference type="SAM" id="MobiDB-lite"/>
    </source>
</evidence>
<feature type="chain" id="PRO_5028926224" evidence="2">
    <location>
        <begin position="30"/>
        <end position="223"/>
    </location>
</feature>
<evidence type="ECO:0000313" key="4">
    <source>
        <dbReference type="Proteomes" id="UP000515480"/>
    </source>
</evidence>
<dbReference type="AlphaFoldDB" id="A0A7G7VJB0"/>
<feature type="region of interest" description="Disordered" evidence="1">
    <location>
        <begin position="203"/>
        <end position="223"/>
    </location>
</feature>
<proteinExistence type="predicted"/>
<reference evidence="3 4" key="1">
    <citation type="submission" date="2020-07" db="EMBL/GenBank/DDBJ databases">
        <title>Complete genome and description of Selenomonas timonensis sp. nov., a new bacterium isolated from a gingivitis subject.</title>
        <authorList>
            <person name="Antezack A."/>
        </authorList>
    </citation>
    <scope>NUCLEOTIDE SEQUENCE [LARGE SCALE GENOMIC DNA]</scope>
    <source>
        <strain evidence="3 4">Marseille-Q3039</strain>
    </source>
</reference>
<sequence>MKRSTRRNVVGITLGVLIVSGSIGSLAHAHEPAGHTAAPPPAHGQMDSAHANVQMSSEDIAKHLSEMFKVSEFEVKQAVDAKKDLFDIGQAAMFAKISGKSFNDVMAMRDSGQTWEQIGDALNIMEDDVQRELDEIEIMHITMRGDVDEKTARALYDEGYAPRDIDAAGIIAKASGKDVRDVLERKTMKNSWKDVAKAYGVDPALVKPKHPDGPPAPQPPAKE</sequence>
<dbReference type="Proteomes" id="UP000515480">
    <property type="component" value="Chromosome"/>
</dbReference>
<dbReference type="RefSeq" id="WP_185980235.1">
    <property type="nucleotide sequence ID" value="NZ_CP060204.1"/>
</dbReference>
<organism evidence="3 4">
    <name type="scientific">Selenomonas timonae</name>
    <dbReference type="NCBI Taxonomy" id="2754044"/>
    <lineage>
        <taxon>Bacteria</taxon>
        <taxon>Bacillati</taxon>
        <taxon>Bacillota</taxon>
        <taxon>Negativicutes</taxon>
        <taxon>Selenomonadales</taxon>
        <taxon>Selenomonadaceae</taxon>
        <taxon>Selenomonas</taxon>
    </lineage>
</organism>
<accession>A0A7G7VJB0</accession>
<feature type="signal peptide" evidence="2">
    <location>
        <begin position="1"/>
        <end position="29"/>
    </location>
</feature>
<keyword evidence="4" id="KW-1185">Reference proteome</keyword>